<reference evidence="2 3" key="1">
    <citation type="journal article" date="2017" name="Genome Biol. Evol.">
        <title>Comparative Genomic Analysis Identifies a Campylobacter Clade Deficient in Selenium Metabolism.</title>
        <authorList>
            <person name="Miller W.G."/>
            <person name="Yee E."/>
            <person name="Lopes B.S."/>
            <person name="Chapman M.H."/>
            <person name="Huynh S."/>
            <person name="Bono J.L."/>
            <person name="Parker C.T."/>
            <person name="Strachan N.J.C."/>
            <person name="Forbes K.J."/>
        </authorList>
    </citation>
    <scope>NUCLEOTIDE SEQUENCE [LARGE SCALE GENOMIC DNA]</scope>
    <source>
        <strain evidence="2 3">RM8964</strain>
    </source>
</reference>
<feature type="chain" id="PRO_5011011238" description="Lipoprotein" evidence="1">
    <location>
        <begin position="21"/>
        <end position="58"/>
    </location>
</feature>
<keyword evidence="1" id="KW-0732">Signal</keyword>
<evidence type="ECO:0000313" key="3">
    <source>
        <dbReference type="Proteomes" id="UP000194265"/>
    </source>
</evidence>
<evidence type="ECO:0000313" key="2">
    <source>
        <dbReference type="EMBL" id="ARR02877.1"/>
    </source>
</evidence>
<dbReference type="PROSITE" id="PS51257">
    <property type="entry name" value="PROKAR_LIPOPROTEIN"/>
    <property type="match status" value="1"/>
</dbReference>
<accession>A0A1X9T2X0</accession>
<dbReference type="RefSeq" id="WP_180381261.1">
    <property type="nucleotide sequence ID" value="NZ_CP018791.1"/>
</dbReference>
<sequence length="58" mass="6646">MKFIAIALMFFIFYGCSANQSNGMEQGFLNYFDSSDWENINSSDNFLDDINKTSESVK</sequence>
<protein>
    <recommendedName>
        <fullName evidence="4">Lipoprotein</fullName>
    </recommendedName>
</protein>
<dbReference type="AlphaFoldDB" id="A0A1X9T2X0"/>
<dbReference type="STRING" id="1660074.CVIC8964_1498"/>
<evidence type="ECO:0000256" key="1">
    <source>
        <dbReference type="SAM" id="SignalP"/>
    </source>
</evidence>
<name>A0A1X9T2X0_9BACT</name>
<evidence type="ECO:0008006" key="4">
    <source>
        <dbReference type="Google" id="ProtNLM"/>
    </source>
</evidence>
<organism evidence="2 3">
    <name type="scientific">Campylobacter vicugnae</name>
    <dbReference type="NCBI Taxonomy" id="1660076"/>
    <lineage>
        <taxon>Bacteria</taxon>
        <taxon>Pseudomonadati</taxon>
        <taxon>Campylobacterota</taxon>
        <taxon>Epsilonproteobacteria</taxon>
        <taxon>Campylobacterales</taxon>
        <taxon>Campylobacteraceae</taxon>
        <taxon>Campylobacter</taxon>
    </lineage>
</organism>
<gene>
    <name evidence="2" type="ORF">CVIC8964_1498</name>
</gene>
<dbReference type="Proteomes" id="UP000194265">
    <property type="component" value="Chromosome"/>
</dbReference>
<proteinExistence type="predicted"/>
<feature type="signal peptide" evidence="1">
    <location>
        <begin position="1"/>
        <end position="20"/>
    </location>
</feature>
<dbReference type="EMBL" id="CP018791">
    <property type="protein sequence ID" value="ARR02877.1"/>
    <property type="molecule type" value="Genomic_DNA"/>
</dbReference>